<dbReference type="EMBL" id="HBEA01016238">
    <property type="protein sequence ID" value="CAD8262882.1"/>
    <property type="molecule type" value="Transcribed_RNA"/>
</dbReference>
<feature type="transmembrane region" description="Helical" evidence="7">
    <location>
        <begin position="263"/>
        <end position="287"/>
    </location>
</feature>
<comment type="subcellular location">
    <subcellularLocation>
        <location evidence="1">Membrane</location>
        <topology evidence="1">Multi-pass membrane protein</topology>
    </subcellularLocation>
</comment>
<proteinExistence type="inferred from homology"/>
<gene>
    <name evidence="8" type="ORF">PPYR1160_LOCUS12384</name>
</gene>
<name>A0A7R9YFF3_9STRA</name>
<feature type="transmembrane region" description="Helical" evidence="7">
    <location>
        <begin position="514"/>
        <end position="542"/>
    </location>
</feature>
<reference evidence="8" key="1">
    <citation type="submission" date="2021-01" db="EMBL/GenBank/DDBJ databases">
        <authorList>
            <person name="Corre E."/>
            <person name="Pelletier E."/>
            <person name="Niang G."/>
            <person name="Scheremetjew M."/>
            <person name="Finn R."/>
            <person name="Kale V."/>
            <person name="Holt S."/>
            <person name="Cochrane G."/>
            <person name="Meng A."/>
            <person name="Brown T."/>
            <person name="Cohen L."/>
        </authorList>
    </citation>
    <scope>NUCLEOTIDE SEQUENCE</scope>
    <source>
        <strain evidence="8">CCMP2078</strain>
    </source>
</reference>
<feature type="transmembrane region" description="Helical" evidence="7">
    <location>
        <begin position="359"/>
        <end position="378"/>
    </location>
</feature>
<comment type="similarity">
    <text evidence="2 7">Belongs to the nonaspanin (TM9SF) (TC 9.A.2) family.</text>
</comment>
<protein>
    <recommendedName>
        <fullName evidence="7">Transmembrane 9 superfamily member</fullName>
    </recommendedName>
</protein>
<organism evidence="8">
    <name type="scientific">Pinguiococcus pyrenoidosus</name>
    <dbReference type="NCBI Taxonomy" id="172671"/>
    <lineage>
        <taxon>Eukaryota</taxon>
        <taxon>Sar</taxon>
        <taxon>Stramenopiles</taxon>
        <taxon>Ochrophyta</taxon>
        <taxon>Pinguiophyceae</taxon>
        <taxon>Pinguiochrysidales</taxon>
        <taxon>Pinguiochrysidaceae</taxon>
        <taxon>Pinguiococcus</taxon>
    </lineage>
</organism>
<feature type="transmembrane region" description="Helical" evidence="7">
    <location>
        <begin position="475"/>
        <end position="508"/>
    </location>
</feature>
<evidence type="ECO:0000256" key="4">
    <source>
        <dbReference type="ARBA" id="ARBA00022729"/>
    </source>
</evidence>
<dbReference type="Pfam" id="PF02990">
    <property type="entry name" value="EMP70"/>
    <property type="match status" value="1"/>
</dbReference>
<dbReference type="AlphaFoldDB" id="A0A7R9YFF3"/>
<sequence length="624" mass="70854">MRALAWLTLLTFERTNAASFYLPGMRPRSYKDSGSVKLNVNKLTSTKTQLPYEYYDLPMCKPQHKKHNSETLGQVLSADRITSSDYELKMKEDAQCKKLCTMDYDEADAKKFRDIIDNEYLAHWLVDDLPVAYRMDTKGGEYSFLVRGFPIGFVTPTEHEIHYLYNHHIITVNYHEDPEHFEGARVVGVEVDVRSVKHQLDAEGNVVTCEGLNSNAAEQQFNFQSVEEPGQVTWTYDVKWVPSARPWSRRWEVFLRASLNNKLHFFSIINSLMIVVFLGGIVALIVLRMLRRDISEYNDADDDQAEQGWKNVHGDVFRAPPYPMLLSVSIGTGVQLIVVVTCTLVFALLGFLSPANRGGLIQCGVFCFFLSGIFAGYTSSRYFKFFQGKNWKRNTLLTGVLYPSMLAVVCLILEIMVHSEGSSAAVPISTIFKLLALWLGLSLPLVFVGSYFGLKEETYEVPCRTKMIQRVVPPASWYNSPAFTIFVGGLLCFGAICIEFFFIMTAVWQHQIYYIFGFLFVVMLILGATCAEVGIVMCYFQLCAEDWRWWWRSFMTCASSGGFLFAYAIWYFINKLRIEGAVSSAVYFGYMLVVSGAFALLTGTISFLSCFTFVRSIFGSIKVD</sequence>
<accession>A0A7R9YFF3</accession>
<dbReference type="PANTHER" id="PTHR10766">
    <property type="entry name" value="TRANSMEMBRANE 9 SUPERFAMILY PROTEIN"/>
    <property type="match status" value="1"/>
</dbReference>
<feature type="chain" id="PRO_5031608366" description="Transmembrane 9 superfamily member" evidence="7">
    <location>
        <begin position="18"/>
        <end position="624"/>
    </location>
</feature>
<keyword evidence="3 7" id="KW-0812">Transmembrane</keyword>
<evidence type="ECO:0000256" key="1">
    <source>
        <dbReference type="ARBA" id="ARBA00004141"/>
    </source>
</evidence>
<feature type="transmembrane region" description="Helical" evidence="7">
    <location>
        <begin position="554"/>
        <end position="573"/>
    </location>
</feature>
<dbReference type="GO" id="GO:0072657">
    <property type="term" value="P:protein localization to membrane"/>
    <property type="evidence" value="ECO:0007669"/>
    <property type="project" value="TreeGrafter"/>
</dbReference>
<dbReference type="GO" id="GO:0005737">
    <property type="term" value="C:cytoplasm"/>
    <property type="evidence" value="ECO:0007669"/>
    <property type="project" value="UniProtKB-ARBA"/>
</dbReference>
<feature type="transmembrane region" description="Helical" evidence="7">
    <location>
        <begin position="585"/>
        <end position="614"/>
    </location>
</feature>
<feature type="transmembrane region" description="Helical" evidence="7">
    <location>
        <begin position="431"/>
        <end position="454"/>
    </location>
</feature>
<evidence type="ECO:0000313" key="8">
    <source>
        <dbReference type="EMBL" id="CAD8262882.1"/>
    </source>
</evidence>
<dbReference type="PANTHER" id="PTHR10766:SF111">
    <property type="entry name" value="TRANSMEMBRANE 9 SUPERFAMILY MEMBER 2"/>
    <property type="match status" value="1"/>
</dbReference>
<keyword evidence="5 7" id="KW-1133">Transmembrane helix</keyword>
<feature type="signal peptide" evidence="7">
    <location>
        <begin position="1"/>
        <end position="17"/>
    </location>
</feature>
<evidence type="ECO:0000256" key="7">
    <source>
        <dbReference type="RuleBase" id="RU363079"/>
    </source>
</evidence>
<evidence type="ECO:0000256" key="3">
    <source>
        <dbReference type="ARBA" id="ARBA00022692"/>
    </source>
</evidence>
<keyword evidence="6 7" id="KW-0472">Membrane</keyword>
<dbReference type="InterPro" id="IPR004240">
    <property type="entry name" value="EMP70"/>
</dbReference>
<feature type="transmembrane region" description="Helical" evidence="7">
    <location>
        <begin position="399"/>
        <end position="419"/>
    </location>
</feature>
<evidence type="ECO:0000256" key="2">
    <source>
        <dbReference type="ARBA" id="ARBA00005227"/>
    </source>
</evidence>
<feature type="transmembrane region" description="Helical" evidence="7">
    <location>
        <begin position="325"/>
        <end position="353"/>
    </location>
</feature>
<evidence type="ECO:0000256" key="5">
    <source>
        <dbReference type="ARBA" id="ARBA00022989"/>
    </source>
</evidence>
<keyword evidence="4 7" id="KW-0732">Signal</keyword>
<evidence type="ECO:0000256" key="6">
    <source>
        <dbReference type="ARBA" id="ARBA00023136"/>
    </source>
</evidence>
<dbReference type="GO" id="GO:0016020">
    <property type="term" value="C:membrane"/>
    <property type="evidence" value="ECO:0007669"/>
    <property type="project" value="UniProtKB-SubCell"/>
</dbReference>